<evidence type="ECO:0000313" key="1">
    <source>
        <dbReference type="EMBL" id="SMH45392.1"/>
    </source>
</evidence>
<dbReference type="RefSeq" id="WP_085476914.1">
    <property type="nucleotide sequence ID" value="NZ_FXBM01000002.1"/>
</dbReference>
<evidence type="ECO:0000313" key="2">
    <source>
        <dbReference type="Proteomes" id="UP000193711"/>
    </source>
</evidence>
<protein>
    <submittedName>
        <fullName evidence="1">Uncharacterized protein</fullName>
    </submittedName>
</protein>
<sequence>MVDWKPMEFRRGGGYLKHDLLSRFPAYGGDQERGLDWMSDVTLTLVWIDYDSGSVLLLEPHGSRVASGMYHARIHFATSDRLFEIDLPLTQYQFDPYAHYDQGPPPIEVRDEAVAYLSRILGQELATSIPPAVSTS</sequence>
<reference evidence="2" key="1">
    <citation type="submission" date="2017-04" db="EMBL/GenBank/DDBJ databases">
        <authorList>
            <person name="Varghese N."/>
            <person name="Submissions S."/>
        </authorList>
    </citation>
    <scope>NUCLEOTIDE SEQUENCE [LARGE SCALE GENOMIC DNA]</scope>
    <source>
        <strain evidence="2">VKM Ac-2121</strain>
    </source>
</reference>
<name>A0A1X7P666_9MICO</name>
<dbReference type="AlphaFoldDB" id="A0A1X7P666"/>
<dbReference type="Proteomes" id="UP000193711">
    <property type="component" value="Unassembled WGS sequence"/>
</dbReference>
<accession>A0A1X7P666</accession>
<organism evidence="1 2">
    <name type="scientific">Rathayibacter oskolensis</name>
    <dbReference type="NCBI Taxonomy" id="1891671"/>
    <lineage>
        <taxon>Bacteria</taxon>
        <taxon>Bacillati</taxon>
        <taxon>Actinomycetota</taxon>
        <taxon>Actinomycetes</taxon>
        <taxon>Micrococcales</taxon>
        <taxon>Microbacteriaceae</taxon>
        <taxon>Rathayibacter</taxon>
    </lineage>
</organism>
<keyword evidence="2" id="KW-1185">Reference proteome</keyword>
<proteinExistence type="predicted"/>
<dbReference type="EMBL" id="FXBM01000002">
    <property type="protein sequence ID" value="SMH45392.1"/>
    <property type="molecule type" value="Genomic_DNA"/>
</dbReference>
<gene>
    <name evidence="1" type="ORF">SAMN06295885_2531</name>
</gene>